<dbReference type="UniPathway" id="UPA00315">
    <property type="reaction ID" value="UER00080"/>
</dbReference>
<protein>
    <recommendedName>
        <fullName evidence="1">RmlD-like substrate binding domain-containing protein</fullName>
    </recommendedName>
</protein>
<dbReference type="SUPFAM" id="SSF51735">
    <property type="entry name" value="NAD(P)-binding Rossmann-fold domains"/>
    <property type="match status" value="1"/>
</dbReference>
<sequence length="295" mass="32471">MKVLVTGASGLLGRATVRNFKAAGHTVVGTAYSRVTGDLVQLDLLNSTQVNSLLKEVNPQVIVHCAAERRPDVAEKDHEGTLKLNAQVPGHLATWAKEHDATLIYISTDYVFDGTSPPYQVDAQPAPLNFYGESKLAGEQAIRDTYPQAIILRVPILYGDVEFNGESAVNLLVDVVKDHNKPAVMDNYCLRYPTNVDDVGRVIKDLAVNKENGKAIEGTYHFTAEEMLTKLDMCRIFADLLKVPIDHLEAQNTISESASASRPKDCHLSTSRLQSAGIDVSFVPFQSWFQTRFAQ</sequence>
<dbReference type="EMBL" id="LT552047">
    <property type="protein sequence ID" value="SAL97981.1"/>
    <property type="molecule type" value="Genomic_DNA"/>
</dbReference>
<keyword evidence="3" id="KW-1185">Reference proteome</keyword>
<dbReference type="AlphaFoldDB" id="A0A168M5I1"/>
<dbReference type="GO" id="GO:0048269">
    <property type="term" value="C:methionine adenosyltransferase complex"/>
    <property type="evidence" value="ECO:0007669"/>
    <property type="project" value="TreeGrafter"/>
</dbReference>
<evidence type="ECO:0000313" key="2">
    <source>
        <dbReference type="EMBL" id="SAL97981.1"/>
    </source>
</evidence>
<name>A0A168M5I1_ABSGL</name>
<dbReference type="FunFam" id="3.40.50.720:FF:000357">
    <property type="entry name" value="Methionine adenosyltransferase 2 subunit beta"/>
    <property type="match status" value="1"/>
</dbReference>
<dbReference type="PANTHER" id="PTHR10491:SF4">
    <property type="entry name" value="METHIONINE ADENOSYLTRANSFERASE 2 SUBUNIT BETA"/>
    <property type="match status" value="1"/>
</dbReference>
<dbReference type="PANTHER" id="PTHR10491">
    <property type="entry name" value="DTDP-4-DEHYDRORHAMNOSE REDUCTASE"/>
    <property type="match status" value="1"/>
</dbReference>
<organism evidence="2">
    <name type="scientific">Absidia glauca</name>
    <name type="common">Pin mould</name>
    <dbReference type="NCBI Taxonomy" id="4829"/>
    <lineage>
        <taxon>Eukaryota</taxon>
        <taxon>Fungi</taxon>
        <taxon>Fungi incertae sedis</taxon>
        <taxon>Mucoromycota</taxon>
        <taxon>Mucoromycotina</taxon>
        <taxon>Mucoromycetes</taxon>
        <taxon>Mucorales</taxon>
        <taxon>Cunninghamellaceae</taxon>
        <taxon>Absidia</taxon>
    </lineage>
</organism>
<evidence type="ECO:0000259" key="1">
    <source>
        <dbReference type="Pfam" id="PF04321"/>
    </source>
</evidence>
<gene>
    <name evidence="2" type="primary">ABSGL_03508.1 scaffold 4609</name>
</gene>
<proteinExistence type="predicted"/>
<dbReference type="InterPro" id="IPR036291">
    <property type="entry name" value="NAD(P)-bd_dom_sf"/>
</dbReference>
<dbReference type="GO" id="GO:0006556">
    <property type="term" value="P:S-adenosylmethionine biosynthetic process"/>
    <property type="evidence" value="ECO:0007669"/>
    <property type="project" value="UniProtKB-UniPathway"/>
</dbReference>
<dbReference type="InParanoid" id="A0A168M5I1"/>
<dbReference type="InterPro" id="IPR029903">
    <property type="entry name" value="RmlD-like-bd"/>
</dbReference>
<dbReference type="GO" id="GO:0048270">
    <property type="term" value="F:methionine adenosyltransferase regulator activity"/>
    <property type="evidence" value="ECO:0007669"/>
    <property type="project" value="TreeGrafter"/>
</dbReference>
<dbReference type="CDD" id="cd05254">
    <property type="entry name" value="dTDP_HR_like_SDR_e"/>
    <property type="match status" value="1"/>
</dbReference>
<dbReference type="FunCoup" id="A0A168M5I1">
    <property type="interactions" value="19"/>
</dbReference>
<dbReference type="Pfam" id="PF04321">
    <property type="entry name" value="RmlD_sub_bind"/>
    <property type="match status" value="1"/>
</dbReference>
<dbReference type="Gene3D" id="3.40.50.720">
    <property type="entry name" value="NAD(P)-binding Rossmann-like Domain"/>
    <property type="match status" value="1"/>
</dbReference>
<dbReference type="OMA" id="RMPLMFG"/>
<dbReference type="Proteomes" id="UP000078561">
    <property type="component" value="Unassembled WGS sequence"/>
</dbReference>
<accession>A0A168M5I1</accession>
<reference evidence="2" key="1">
    <citation type="submission" date="2016-04" db="EMBL/GenBank/DDBJ databases">
        <authorList>
            <person name="Evans L.H."/>
            <person name="Alamgir A."/>
            <person name="Owens N."/>
            <person name="Weber N.D."/>
            <person name="Virtaneva K."/>
            <person name="Barbian K."/>
            <person name="Babar A."/>
            <person name="Rosenke K."/>
        </authorList>
    </citation>
    <scope>NUCLEOTIDE SEQUENCE [LARGE SCALE GENOMIC DNA]</scope>
    <source>
        <strain evidence="2">CBS 101.48</strain>
    </source>
</reference>
<dbReference type="OrthoDB" id="6235964at2759"/>
<evidence type="ECO:0000313" key="3">
    <source>
        <dbReference type="Proteomes" id="UP000078561"/>
    </source>
</evidence>
<dbReference type="STRING" id="4829.A0A168M5I1"/>
<dbReference type="InterPro" id="IPR005913">
    <property type="entry name" value="dTDP_dehydrorham_reduct"/>
</dbReference>
<feature type="domain" description="RmlD-like substrate binding" evidence="1">
    <location>
        <begin position="1"/>
        <end position="278"/>
    </location>
</feature>